<evidence type="ECO:0000313" key="1">
    <source>
        <dbReference type="EMBL" id="UZK58287.1"/>
    </source>
</evidence>
<dbReference type="EMBL" id="CP098740">
    <property type="protein sequence ID" value="UZK58287.1"/>
    <property type="molecule type" value="Genomic_DNA"/>
</dbReference>
<evidence type="ECO:0000313" key="2">
    <source>
        <dbReference type="Proteomes" id="UP001164963"/>
    </source>
</evidence>
<sequence length="77" mass="8586">MHLAVRPAGLDARLPTTAVLGIARSIIRFVENVIPDPDDHGDTRATLETMRDEHLEWARTVQSMTPRPQPHPDAPVQ</sequence>
<name>A0ABY6Q1H5_9ACTN</name>
<keyword evidence="2" id="KW-1185">Reference proteome</keyword>
<protein>
    <submittedName>
        <fullName evidence="1">Uncharacterized protein</fullName>
    </submittedName>
</protein>
<accession>A0ABY6Q1H5</accession>
<proteinExistence type="predicted"/>
<dbReference type="RefSeq" id="WP_265546898.1">
    <property type="nucleotide sequence ID" value="NZ_CP098740.1"/>
</dbReference>
<organism evidence="1 2">
    <name type="scientific">Streptomyces drozdowiczii</name>
    <dbReference type="NCBI Taxonomy" id="202862"/>
    <lineage>
        <taxon>Bacteria</taxon>
        <taxon>Bacillati</taxon>
        <taxon>Actinomycetota</taxon>
        <taxon>Actinomycetes</taxon>
        <taxon>Kitasatosporales</taxon>
        <taxon>Streptomycetaceae</taxon>
        <taxon>Streptomyces</taxon>
    </lineage>
</organism>
<gene>
    <name evidence="1" type="ORF">NEH16_33160</name>
</gene>
<dbReference type="Proteomes" id="UP001164963">
    <property type="component" value="Chromosome"/>
</dbReference>
<reference evidence="1" key="1">
    <citation type="journal article" date="2022" name="Front. Microbiol.">
        <title>Mirubactin C rescues the lethal effect of cell wall biosynthesis mutations in Bacillus subtilis.</title>
        <authorList>
            <person name="Kepplinger B."/>
            <person name="Wen X."/>
            <person name="Tyler A.R."/>
            <person name="Kim B.Y."/>
            <person name="Brown J."/>
            <person name="Banks P."/>
            <person name="Dashti Y."/>
            <person name="Mackenzie E.S."/>
            <person name="Wills C."/>
            <person name="Kawai Y."/>
            <person name="Waldron K.J."/>
            <person name="Allenby N.E.E."/>
            <person name="Wu L.J."/>
            <person name="Hall M.J."/>
            <person name="Errington J."/>
        </authorList>
    </citation>
    <scope>NUCLEOTIDE SEQUENCE</scope>
    <source>
        <strain evidence="1">MDA8-470</strain>
    </source>
</reference>